<sequence>MPQQKYQIQSQVGQPLQQNTQYQMQQQSTRSNLFQYSQTTSPPNKDDIGQLFSPLLPSYLDEDDLSYNFTRTCDLCCIRGQTPCENCCDSNPLISGAALKSAAG</sequence>
<name>A0A811UA43_CERCA</name>
<feature type="compositionally biased region" description="Low complexity" evidence="1">
    <location>
        <begin position="14"/>
        <end position="27"/>
    </location>
</feature>
<evidence type="ECO:0000313" key="2">
    <source>
        <dbReference type="EMBL" id="CAD6994976.1"/>
    </source>
</evidence>
<comment type="caution">
    <text evidence="2">The sequence shown here is derived from an EMBL/GenBank/DDBJ whole genome shotgun (WGS) entry which is preliminary data.</text>
</comment>
<dbReference type="EMBL" id="CAJHJT010000001">
    <property type="protein sequence ID" value="CAD6994976.1"/>
    <property type="molecule type" value="Genomic_DNA"/>
</dbReference>
<accession>A0A811UA43</accession>
<keyword evidence="3" id="KW-1185">Reference proteome</keyword>
<reference evidence="2" key="1">
    <citation type="submission" date="2020-11" db="EMBL/GenBank/DDBJ databases">
        <authorList>
            <person name="Whitehead M."/>
        </authorList>
    </citation>
    <scope>NUCLEOTIDE SEQUENCE</scope>
    <source>
        <strain evidence="2">EGII</strain>
    </source>
</reference>
<feature type="compositionally biased region" description="Polar residues" evidence="1">
    <location>
        <begin position="28"/>
        <end position="43"/>
    </location>
</feature>
<feature type="compositionally biased region" description="Polar residues" evidence="1">
    <location>
        <begin position="1"/>
        <end position="13"/>
    </location>
</feature>
<protein>
    <submittedName>
        <fullName evidence="2">(Mediterranean fruit fly) hypothetical protein</fullName>
    </submittedName>
</protein>
<dbReference type="Proteomes" id="UP000606786">
    <property type="component" value="Unassembled WGS sequence"/>
</dbReference>
<gene>
    <name evidence="2" type="ORF">CCAP1982_LOCUS3707</name>
</gene>
<feature type="region of interest" description="Disordered" evidence="1">
    <location>
        <begin position="1"/>
        <end position="49"/>
    </location>
</feature>
<proteinExistence type="predicted"/>
<evidence type="ECO:0000256" key="1">
    <source>
        <dbReference type="SAM" id="MobiDB-lite"/>
    </source>
</evidence>
<dbReference type="OrthoDB" id="8060613at2759"/>
<organism evidence="2 3">
    <name type="scientific">Ceratitis capitata</name>
    <name type="common">Mediterranean fruit fly</name>
    <name type="synonym">Tephritis capitata</name>
    <dbReference type="NCBI Taxonomy" id="7213"/>
    <lineage>
        <taxon>Eukaryota</taxon>
        <taxon>Metazoa</taxon>
        <taxon>Ecdysozoa</taxon>
        <taxon>Arthropoda</taxon>
        <taxon>Hexapoda</taxon>
        <taxon>Insecta</taxon>
        <taxon>Pterygota</taxon>
        <taxon>Neoptera</taxon>
        <taxon>Endopterygota</taxon>
        <taxon>Diptera</taxon>
        <taxon>Brachycera</taxon>
        <taxon>Muscomorpha</taxon>
        <taxon>Tephritoidea</taxon>
        <taxon>Tephritidae</taxon>
        <taxon>Ceratitis</taxon>
        <taxon>Ceratitis</taxon>
    </lineage>
</organism>
<dbReference type="AlphaFoldDB" id="A0A811UA43"/>
<evidence type="ECO:0000313" key="3">
    <source>
        <dbReference type="Proteomes" id="UP000606786"/>
    </source>
</evidence>